<dbReference type="Proteomes" id="UP000824881">
    <property type="component" value="Unassembled WGS sequence"/>
</dbReference>
<protein>
    <submittedName>
        <fullName evidence="1">Uncharacterized protein</fullName>
    </submittedName>
</protein>
<reference evidence="1 2" key="1">
    <citation type="journal article" date="2021" name="Appl. Environ. Microbiol.">
        <title>Genetic linkage and physical mapping for an oyster mushroom Pleurotus cornucopiae and QTL analysis for the trait cap color.</title>
        <authorList>
            <person name="Zhang Y."/>
            <person name="Gao W."/>
            <person name="Sonnenberg A."/>
            <person name="Chen Q."/>
            <person name="Zhang J."/>
            <person name="Huang C."/>
        </authorList>
    </citation>
    <scope>NUCLEOTIDE SEQUENCE [LARGE SCALE GENOMIC DNA]</scope>
    <source>
        <strain evidence="1">CCMSSC00406</strain>
    </source>
</reference>
<evidence type="ECO:0000313" key="1">
    <source>
        <dbReference type="EMBL" id="KAG9220353.1"/>
    </source>
</evidence>
<dbReference type="EMBL" id="WQMT02000007">
    <property type="protein sequence ID" value="KAG9220353.1"/>
    <property type="molecule type" value="Genomic_DNA"/>
</dbReference>
<keyword evidence="2" id="KW-1185">Reference proteome</keyword>
<sequence>MFPPQMVASLIWGYLLFASTTAHAQRFRNAANARVAGGFPLDIMWDSTTFATASTIGVTASANSAASGVASTAVANITTNPIFVATNIRTPSASLATTASHQTVSQATALHTTRVFSSLSSRTTTARGSPTSIRKRAANPECLKTVELSCLNLAANCLSAVNFGNRNSIWGIKSCVAGATCYGVGDLITSINCQTGFELTNSVEDISWDRQELRDKPWSMNYIDFYYGMLDQVHSANRPKSADVVIGFWNPILSWAATGTAIPYKNFNDWLHHSTFPPHPITITQLPAPTFTGVAWNPNPAPSSGASSQTFVRSSSTVVIAIPTTTTTVTMAGATITVAPGGTPVGGIVPPDITQPGAIVPTWNPNPVIPSTASVCYIRRCTLPPYTFPYDGAGEFDQEEGGFRRRELDFGQYGNSSRPRAGRSLHMLYKRSVRRIVLGRCGDAHSFNGKDFKKLTTMWYTTNPPNVIPAVSSSGTTLFSVPGSTHASHDGKEAEHLFEFRYILDFFNAQFTAADCAWLRQNVWNAARSNGALAHAALSDAIDMDANVVWADAVMNDAKSYVANNDKPNANDPPLASHIVSLNSLDPVVSGNTALQIEELIRAFGALGQYFDANSAAIRATAERIQDILALVTPATPAYPPIDTRFNNYFRGIMTVYTQRIRTRGVNTYNAYVARLNGLLAQAIATNPPGNPAPVVPACWPVYHDATILARLNAAGINAPNFIPQAPQHPSCNTAGQSGSFVLWTSANGNQNFLAGNPVFQITALGSRYSGLNIPTASTAYYDVDLAAFYGGQCTGIRFINRGPAGRTAPNVRVATWDQDCNGVNNGPAQSTLRIVDANDNRLLCFFNNFNDGSNTFAIDCGPSQAAVQTCITHMNQVDGVPNAATSIPFLQFQAH</sequence>
<accession>A0ACB7IRW2</accession>
<name>A0ACB7IRW2_PLECO</name>
<organism evidence="1 2">
    <name type="scientific">Pleurotus cornucopiae</name>
    <name type="common">Cornucopia mushroom</name>
    <dbReference type="NCBI Taxonomy" id="5321"/>
    <lineage>
        <taxon>Eukaryota</taxon>
        <taxon>Fungi</taxon>
        <taxon>Dikarya</taxon>
        <taxon>Basidiomycota</taxon>
        <taxon>Agaricomycotina</taxon>
        <taxon>Agaricomycetes</taxon>
        <taxon>Agaricomycetidae</taxon>
        <taxon>Agaricales</taxon>
        <taxon>Pleurotineae</taxon>
        <taxon>Pleurotaceae</taxon>
        <taxon>Pleurotus</taxon>
    </lineage>
</organism>
<evidence type="ECO:0000313" key="2">
    <source>
        <dbReference type="Proteomes" id="UP000824881"/>
    </source>
</evidence>
<gene>
    <name evidence="1" type="ORF">CCMSSC00406_0006618</name>
</gene>
<proteinExistence type="predicted"/>
<comment type="caution">
    <text evidence="1">The sequence shown here is derived from an EMBL/GenBank/DDBJ whole genome shotgun (WGS) entry which is preliminary data.</text>
</comment>